<dbReference type="EMBL" id="LR797470">
    <property type="protein sequence ID" value="CAB4218740.1"/>
    <property type="molecule type" value="Genomic_DNA"/>
</dbReference>
<gene>
    <name evidence="1" type="ORF">UFOVP1608_48</name>
</gene>
<organism evidence="1">
    <name type="scientific">uncultured Caudovirales phage</name>
    <dbReference type="NCBI Taxonomy" id="2100421"/>
    <lineage>
        <taxon>Viruses</taxon>
        <taxon>Duplodnaviria</taxon>
        <taxon>Heunggongvirae</taxon>
        <taxon>Uroviricota</taxon>
        <taxon>Caudoviricetes</taxon>
        <taxon>Peduoviridae</taxon>
        <taxon>Maltschvirus</taxon>
        <taxon>Maltschvirus maltsch</taxon>
    </lineage>
</organism>
<protein>
    <submittedName>
        <fullName evidence="1">Uncharacterized protein</fullName>
    </submittedName>
</protein>
<evidence type="ECO:0000313" key="1">
    <source>
        <dbReference type="EMBL" id="CAB4218740.1"/>
    </source>
</evidence>
<sequence length="114" mass="12618">MTLLEPENGKAEAPITVKQTPLEDHEENLAWIDLEIDDFSEAVSHSGQLLLNSLTTLRKVLERHAPVEREATPTPSDPNWYNVECASCHMIGGGFALFPCDEYATITEGLRIAP</sequence>
<reference evidence="1" key="1">
    <citation type="submission" date="2020-05" db="EMBL/GenBank/DDBJ databases">
        <authorList>
            <person name="Chiriac C."/>
            <person name="Salcher M."/>
            <person name="Ghai R."/>
            <person name="Kavagutti S V."/>
        </authorList>
    </citation>
    <scope>NUCLEOTIDE SEQUENCE</scope>
</reference>
<name>A0A6J5SU04_9CAUD</name>
<accession>A0A6J5SU04</accession>
<proteinExistence type="predicted"/>